<name>A0AA88ME02_CHASR</name>
<feature type="region of interest" description="Disordered" evidence="1">
    <location>
        <begin position="64"/>
        <end position="84"/>
    </location>
</feature>
<keyword evidence="3" id="KW-1185">Reference proteome</keyword>
<dbReference type="AlphaFoldDB" id="A0AA88ME02"/>
<organism evidence="2 3">
    <name type="scientific">Channa striata</name>
    <name type="common">Snakehead murrel</name>
    <name type="synonym">Ophicephalus striatus</name>
    <dbReference type="NCBI Taxonomy" id="64152"/>
    <lineage>
        <taxon>Eukaryota</taxon>
        <taxon>Metazoa</taxon>
        <taxon>Chordata</taxon>
        <taxon>Craniata</taxon>
        <taxon>Vertebrata</taxon>
        <taxon>Euteleostomi</taxon>
        <taxon>Actinopterygii</taxon>
        <taxon>Neopterygii</taxon>
        <taxon>Teleostei</taxon>
        <taxon>Neoteleostei</taxon>
        <taxon>Acanthomorphata</taxon>
        <taxon>Anabantaria</taxon>
        <taxon>Anabantiformes</taxon>
        <taxon>Channoidei</taxon>
        <taxon>Channidae</taxon>
        <taxon>Channa</taxon>
    </lineage>
</organism>
<proteinExistence type="predicted"/>
<evidence type="ECO:0000256" key="1">
    <source>
        <dbReference type="SAM" id="MobiDB-lite"/>
    </source>
</evidence>
<feature type="compositionally biased region" description="Pro residues" evidence="1">
    <location>
        <begin position="70"/>
        <end position="81"/>
    </location>
</feature>
<evidence type="ECO:0000313" key="3">
    <source>
        <dbReference type="Proteomes" id="UP001187415"/>
    </source>
</evidence>
<protein>
    <submittedName>
        <fullName evidence="2">Uncharacterized protein</fullName>
    </submittedName>
</protein>
<dbReference type="EMBL" id="JAUPFM010000012">
    <property type="protein sequence ID" value="KAK2835354.1"/>
    <property type="molecule type" value="Genomic_DNA"/>
</dbReference>
<dbReference type="Proteomes" id="UP001187415">
    <property type="component" value="Unassembled WGS sequence"/>
</dbReference>
<reference evidence="2" key="1">
    <citation type="submission" date="2023-07" db="EMBL/GenBank/DDBJ databases">
        <title>Chromosome-level Genome Assembly of Striped Snakehead (Channa striata).</title>
        <authorList>
            <person name="Liu H."/>
        </authorList>
    </citation>
    <scope>NUCLEOTIDE SEQUENCE</scope>
    <source>
        <strain evidence="2">Gz</strain>
        <tissue evidence="2">Muscle</tissue>
    </source>
</reference>
<feature type="compositionally biased region" description="Polar residues" evidence="1">
    <location>
        <begin position="32"/>
        <end position="48"/>
    </location>
</feature>
<accession>A0AA88ME02</accession>
<gene>
    <name evidence="2" type="ORF">Q5P01_015838</name>
</gene>
<feature type="region of interest" description="Disordered" evidence="1">
    <location>
        <begin position="24"/>
        <end position="48"/>
    </location>
</feature>
<comment type="caution">
    <text evidence="2">The sequence shown here is derived from an EMBL/GenBank/DDBJ whole genome shotgun (WGS) entry which is preliminary data.</text>
</comment>
<sequence length="99" mass="10942">MLIYHQQVCGLTFDSEKFQLRVDPRSGVGAESLSQQDPEPLYSKQTSSRWRQNKRLEVVLPRANLLSGPGSPPAQEAPPGHPVRTALVSMERGFATKPS</sequence>
<evidence type="ECO:0000313" key="2">
    <source>
        <dbReference type="EMBL" id="KAK2835354.1"/>
    </source>
</evidence>